<evidence type="ECO:0000313" key="3">
    <source>
        <dbReference type="Proteomes" id="UP001164705"/>
    </source>
</evidence>
<name>A0A9E8MTT2_9FLAO</name>
<evidence type="ECO:0000313" key="2">
    <source>
        <dbReference type="EMBL" id="WAC00849.1"/>
    </source>
</evidence>
<feature type="transmembrane region" description="Helical" evidence="1">
    <location>
        <begin position="55"/>
        <end position="78"/>
    </location>
</feature>
<proteinExistence type="predicted"/>
<dbReference type="Proteomes" id="UP001164705">
    <property type="component" value="Chromosome"/>
</dbReference>
<keyword evidence="3" id="KW-1185">Reference proteome</keyword>
<keyword evidence="1" id="KW-0812">Transmembrane</keyword>
<dbReference type="Pfam" id="PF11188">
    <property type="entry name" value="DUF2975"/>
    <property type="match status" value="1"/>
</dbReference>
<feature type="transmembrane region" description="Helical" evidence="1">
    <location>
        <begin position="130"/>
        <end position="150"/>
    </location>
</feature>
<dbReference type="KEGG" id="lnu:N7U66_11380"/>
<dbReference type="InterPro" id="IPR021354">
    <property type="entry name" value="DUF2975"/>
</dbReference>
<dbReference type="AlphaFoldDB" id="A0A9E8MTT2"/>
<evidence type="ECO:0000256" key="1">
    <source>
        <dbReference type="SAM" id="Phobius"/>
    </source>
</evidence>
<dbReference type="RefSeq" id="WP_267675396.1">
    <property type="nucleotide sequence ID" value="NZ_CP113088.1"/>
</dbReference>
<feature type="transmembrane region" description="Helical" evidence="1">
    <location>
        <begin position="12"/>
        <end position="35"/>
    </location>
</feature>
<reference evidence="2" key="1">
    <citation type="submission" date="2022-11" db="EMBL/GenBank/DDBJ databases">
        <title>Lacinutrix neustonica HL-RS19T sp. nov., isolated from the surface microlayer sample of brackish Lake Shihwa.</title>
        <authorList>
            <person name="Choi J.Y."/>
            <person name="Hwang C.Y."/>
        </authorList>
    </citation>
    <scope>NUCLEOTIDE SEQUENCE</scope>
    <source>
        <strain evidence="2">HL-RS19</strain>
    </source>
</reference>
<dbReference type="EMBL" id="CP113088">
    <property type="protein sequence ID" value="WAC00849.1"/>
    <property type="molecule type" value="Genomic_DNA"/>
</dbReference>
<protein>
    <submittedName>
        <fullName evidence="2">DUF2975 domain-containing protein</fullName>
    </submittedName>
</protein>
<accession>A0A9E8MTT2</accession>
<organism evidence="2 3">
    <name type="scientific">Lacinutrix neustonica</name>
    <dbReference type="NCBI Taxonomy" id="2980107"/>
    <lineage>
        <taxon>Bacteria</taxon>
        <taxon>Pseudomonadati</taxon>
        <taxon>Bacteroidota</taxon>
        <taxon>Flavobacteriia</taxon>
        <taxon>Flavobacteriales</taxon>
        <taxon>Flavobacteriaceae</taxon>
        <taxon>Lacinutrix</taxon>
    </lineage>
</organism>
<keyword evidence="1" id="KW-0472">Membrane</keyword>
<keyword evidence="1" id="KW-1133">Transmembrane helix</keyword>
<sequence length="168" mass="19471">MKKLIILKALVDFIWIVTCLPLIPIALFFSVYMFFNEGVLKTFNVLNQGLIITPWYLKIVALLVVSVLFVCIYSFYLFRKTLRYFQNRKPFDDYVIGSYKRIGQLLLVSGISAALISFSFYLFFKNSLTLNFGLSPYLFMVCLGLFFLVLSETFKIAKTAKQENELTI</sequence>
<feature type="transmembrane region" description="Helical" evidence="1">
    <location>
        <begin position="105"/>
        <end position="124"/>
    </location>
</feature>
<gene>
    <name evidence="2" type="ORF">N7U66_11380</name>
</gene>